<dbReference type="PROSITE" id="PS00280">
    <property type="entry name" value="BPTI_KUNITZ_1"/>
    <property type="match status" value="1"/>
</dbReference>
<dbReference type="Gene3D" id="4.10.410.10">
    <property type="entry name" value="Pancreatic trypsin inhibitor Kunitz domain"/>
    <property type="match status" value="1"/>
</dbReference>
<feature type="region of interest" description="Disordered" evidence="3">
    <location>
        <begin position="2274"/>
        <end position="2312"/>
    </location>
</feature>
<feature type="domain" description="WAP" evidence="9">
    <location>
        <begin position="831"/>
        <end position="881"/>
    </location>
</feature>
<feature type="compositionally biased region" description="Polar residues" evidence="3">
    <location>
        <begin position="2280"/>
        <end position="2289"/>
    </location>
</feature>
<feature type="domain" description="BPTI/Kunitz inhibitor" evidence="6">
    <location>
        <begin position="1996"/>
        <end position="2046"/>
    </location>
</feature>
<evidence type="ECO:0000259" key="9">
    <source>
        <dbReference type="PROSITE" id="PS51390"/>
    </source>
</evidence>
<feature type="domain" description="Antistasin-like" evidence="8">
    <location>
        <begin position="949"/>
        <end position="976"/>
    </location>
</feature>
<dbReference type="InterPro" id="IPR020901">
    <property type="entry name" value="Prtase_inh_Kunz-CS"/>
</dbReference>
<dbReference type="SMART" id="SM00274">
    <property type="entry name" value="FOLN"/>
    <property type="match status" value="4"/>
</dbReference>
<evidence type="ECO:0000313" key="11">
    <source>
        <dbReference type="WBParaSite" id="Pan_g1401.t1"/>
    </source>
</evidence>
<dbReference type="PROSITE" id="PS51390">
    <property type="entry name" value="WAP"/>
    <property type="match status" value="10"/>
</dbReference>
<dbReference type="SUPFAM" id="SSF57610">
    <property type="entry name" value="Thyroglobulin type-1 domain"/>
    <property type="match status" value="5"/>
</dbReference>
<evidence type="ECO:0000256" key="3">
    <source>
        <dbReference type="SAM" id="MobiDB-lite"/>
    </source>
</evidence>
<feature type="domain" description="WAP" evidence="9">
    <location>
        <begin position="100"/>
        <end position="144"/>
    </location>
</feature>
<keyword evidence="10" id="KW-1185">Reference proteome</keyword>
<dbReference type="PROSITE" id="PS51162">
    <property type="entry name" value="THYROGLOBULIN_1_2"/>
    <property type="match status" value="5"/>
</dbReference>
<dbReference type="SUPFAM" id="SSF57362">
    <property type="entry name" value="BPTI-like"/>
    <property type="match status" value="1"/>
</dbReference>
<dbReference type="PROSITE" id="PS00484">
    <property type="entry name" value="THYROGLOBULIN_1_1"/>
    <property type="match status" value="1"/>
</dbReference>
<dbReference type="SMART" id="SM00211">
    <property type="entry name" value="TY"/>
    <property type="match status" value="6"/>
</dbReference>
<feature type="domain" description="WAP" evidence="9">
    <location>
        <begin position="1127"/>
        <end position="1178"/>
    </location>
</feature>
<dbReference type="InterPro" id="IPR008197">
    <property type="entry name" value="WAP_dom"/>
</dbReference>
<comment type="caution">
    <text evidence="2">Lacks conserved residue(s) required for the propagation of feature annotation.</text>
</comment>
<dbReference type="InterPro" id="IPR006150">
    <property type="entry name" value="Cys_repeat_1"/>
</dbReference>
<dbReference type="Pfam" id="PF14625">
    <property type="entry name" value="Lustrin_cystein"/>
    <property type="match status" value="4"/>
</dbReference>
<dbReference type="InterPro" id="IPR000716">
    <property type="entry name" value="Thyroglobulin_1"/>
</dbReference>
<dbReference type="InterPro" id="IPR036645">
    <property type="entry name" value="Elafin-like_sf"/>
</dbReference>
<evidence type="ECO:0000256" key="2">
    <source>
        <dbReference type="PROSITE-ProRule" id="PRU00500"/>
    </source>
</evidence>
<reference evidence="10" key="1">
    <citation type="journal article" date="2013" name="Genetics">
        <title>The draft genome and transcriptome of Panagrellus redivivus are shaped by the harsh demands of a free-living lifestyle.</title>
        <authorList>
            <person name="Srinivasan J."/>
            <person name="Dillman A.R."/>
            <person name="Macchietto M.G."/>
            <person name="Heikkinen L."/>
            <person name="Lakso M."/>
            <person name="Fracchia K.M."/>
            <person name="Antoshechkin I."/>
            <person name="Mortazavi A."/>
            <person name="Wong G."/>
            <person name="Sternberg P.W."/>
        </authorList>
    </citation>
    <scope>NUCLEOTIDE SEQUENCE [LARGE SCALE GENOMIC DNA]</scope>
    <source>
        <strain evidence="10">MT8872</strain>
    </source>
</reference>
<evidence type="ECO:0000256" key="5">
    <source>
        <dbReference type="SAM" id="SignalP"/>
    </source>
</evidence>
<feature type="domain" description="WAP" evidence="9">
    <location>
        <begin position="1693"/>
        <end position="1741"/>
    </location>
</feature>
<organism evidence="10 11">
    <name type="scientific">Panagrellus redivivus</name>
    <name type="common">Microworm</name>
    <dbReference type="NCBI Taxonomy" id="6233"/>
    <lineage>
        <taxon>Eukaryota</taxon>
        <taxon>Metazoa</taxon>
        <taxon>Ecdysozoa</taxon>
        <taxon>Nematoda</taxon>
        <taxon>Chromadorea</taxon>
        <taxon>Rhabditida</taxon>
        <taxon>Tylenchina</taxon>
        <taxon>Panagrolaimomorpha</taxon>
        <taxon>Panagrolaimoidea</taxon>
        <taxon>Panagrolaimidae</taxon>
        <taxon>Panagrellus</taxon>
    </lineage>
</organism>
<dbReference type="InterPro" id="IPR003645">
    <property type="entry name" value="Fol_N"/>
</dbReference>
<dbReference type="CDD" id="cd00191">
    <property type="entry name" value="TY"/>
    <property type="match status" value="3"/>
</dbReference>
<proteinExistence type="predicted"/>
<sequence length="2312" mass="249779">MSLIKALFVCLILVVPCFCQIRSSVTHLTRPCPTRPLGCSLNCPYGFTWGLDNSCLCICHLDPCLNKVCGRGELCTVINGAAQCLSQLAPRESVPIRQSAAFTVGECPKLVGGLCIERCRLDSDCSGYMKCCANGCGRECVLPVAVSPILSSLPIQPISAKNNAESIARNSFQHESVHSVAFNAAIDKIGSCPASAVFKDKNCEVECNHDSECAGVMKCCDSGCGRVCAAPERATSVFTTFFESITSLISFTLTLQHASICARPSNDFLLGPSAMVSYRLACPMAILRPSNVYCWCVNTRDGIEIQGTKVSIDQRPSLDCKYTEGCPLASCDCKNICDEVTCANKFDECQLVEPDCAQPPCAPVPRSAQSMQQWTSHDLAQWRDGIVYAVDSMLDQFLVSSGMFQTYETPELAVPLYSLYGGASSAIGYNGLGFCCPSPESAVRAGSCEAHVPRHLTDCAAECRSDVDCPSTDKCCFDGCGLKCVSIAYAPNPFQSQLASHERPRVDAIAANKEIISPLIAECPSLPKNGGTQACNTECSVDADCRGLRRCCVAGCSRICVYPEKTTPCIHDAISRELYVLQNTPRCTPAGNYETVQCDDARCFCVDPITGIEIPNTWVPAKTTPICQSIQTSTCPILSCATTCPHGFKLDKTGCPTCECLNPCADVRCVQGQICIAAEVQCFQKSNCPAQPRCVSNICKGHPYINPNGFIEQCSHSCPQGYWCNNVGFPGHGGVCCPEVITTTNGQQVIQSKHQNHPGKCEKKHISVEFLSSAPTCKSRCKEDSECRPHSKCCFDGCGTMCIQIVGEIQPSIVGPVETVSRASSEVNVRVQSKLGECPRLPDGPRYDCRSGIDTCQSDFECTGIKKCCSDGCFKRCMYAERTTACLHLQAAFEKVKKNGFVQCNTVGEFTPIQCDSTYCWCVTQNGREISGTRVLDNQRPNCQARRACEERNCSGHPSCPFGHLKDSTGCPTCECENPCDKAQCPDSNQICVPHPVDCIDSVCPQVPKCVLNVCIEGYPLFHESTWEPVACRDDSQCRGTNTHCRVFRKNGGYCCVGLAPEVHAGTCPKGIEASLGFPMDESACQVHCKQDDDCHSLERCCLTGACSLTCVPAVPEPAQSPASKVSGSRIGECPVVEDLGLATCGASRVDNCRDDEDCPSVQKCCYDGCAKTCQNSEISTECFHAVVAAESLKSAKSSSIFTPTCNSDGEFDQVQRFRGLSWCVDAHGIEIPGTRVPRKHPDCGHPRNCPIMSCTRRCLFGPEMDNNGCPTCECKNPCRTVACPINHVCRIVPIKCFLSTCSPVAKCILNVCPRGEPLERIDNQQLAECSDQNGPQCPHGWFCHKIGISSIGYCCPGMIPATQASATSQCLPIPILVTPRNVNDARLECKLNHDCAQNGPCCFNGAGTSCKYGPKKPPAVDTSIDATNSTPIQAVTSVTLLNIEKMGVCPNNPQISNPGCRSDCTRDSDCKDFVKCCPYGCGRLCQYPKVVTACIHKLAAITEELSKFVDNSTLQKPAVQCTNDGLFRRIQCDPASRQCWCVDVHSGIEIFGTRMTSLANQEPNCLTPRFCATSCNDLKCEYGFKTDKNGCPLNGFCQCKSPCDDLECAKDTDVCVVKEVTCFGQPCPNVAICRPNPCSSDQSPLKDDKGSVLRCTKDEQCRNSKCSPLIGESSLGGLCCPSDPVGHITSSSAAKVGVCPVSHAVGDSGKCTTECMTDKECAGFDLCCKMGCSKICTTPVNSTNCIHYQSGISALQRQNAISLLAKPQCEPTSGMFAATQCSTDGSCWCVDTVTGSEFLGTKTTTPTSDACTSNISCTINCDDQRTRCPFGLETNSQGCPKSSNCQCKNPCNYIQCPANHVCLLRPVANCADTSCVPVPTCERNPCVNTQKPAVEPRTYSQFTCLEDKSQICPTGFYCTGYDSNQVGICCPGQEPILSQQVSVEVCPHGDPFSDNADGAPVSCSTNRNSCPSTHYCLSKPSHSKGICCVTKRYVCNLEQDSGPCNAAVPRFYYDIDTQKCQSFKYGGCSGNLNNFATSEECDKFCIGTGVDILNTMMSDEGGAPLDIYNMGFSLTGPLLREKHTPEINDVFRKMLVEKFDIDDNEIRDLFIRDDNTVRFSIHAPNAKEKAEVISKAVSNGQFKFDYHNAMYKAEPQTWFLHQVEEEKQSGNWLFTALLIACILFAAIILLALCCGCSFLRNRRVKDTTSTNRAASPSIYGQISACAHNATHHHSPGRSSISQFSMTALNQRRPTKKGVFSTDDVSAMRQNAASGGSLLTPVSSMTSTDAHGGGVGPHTQGGRRPSRATLYY</sequence>
<evidence type="ECO:0000313" key="10">
    <source>
        <dbReference type="Proteomes" id="UP000492821"/>
    </source>
</evidence>
<feature type="domain" description="Thyroglobulin type-1" evidence="7">
    <location>
        <begin position="1492"/>
        <end position="1566"/>
    </location>
</feature>
<dbReference type="SMART" id="SM00289">
    <property type="entry name" value="WR1"/>
    <property type="match status" value="7"/>
</dbReference>
<dbReference type="SMART" id="SM00131">
    <property type="entry name" value="KU"/>
    <property type="match status" value="1"/>
</dbReference>
<dbReference type="WBParaSite" id="Pan_g1401.t1">
    <property type="protein sequence ID" value="Pan_g1401.t1"/>
    <property type="gene ID" value="Pan_g1401"/>
</dbReference>
<dbReference type="Gene3D" id="2.10.22.10">
    <property type="entry name" value="Antistasin, domain 1"/>
    <property type="match status" value="3"/>
</dbReference>
<feature type="domain" description="WAP" evidence="9">
    <location>
        <begin position="185"/>
        <end position="232"/>
    </location>
</feature>
<dbReference type="SUPFAM" id="SSF57256">
    <property type="entry name" value="Elafin-like"/>
    <property type="match status" value="6"/>
</dbReference>
<dbReference type="InterPro" id="IPR004094">
    <property type="entry name" value="Antistasin-like"/>
</dbReference>
<dbReference type="PANTHER" id="PTHR19441">
    <property type="entry name" value="WHEY ACDIC PROTEIN WAP"/>
    <property type="match status" value="1"/>
</dbReference>
<dbReference type="Gene3D" id="4.10.800.10">
    <property type="entry name" value="Thyroglobulin type-1"/>
    <property type="match status" value="5"/>
</dbReference>
<dbReference type="Gene3D" id="4.10.75.10">
    <property type="entry name" value="Elafin-like"/>
    <property type="match status" value="10"/>
</dbReference>
<keyword evidence="4" id="KW-0812">Transmembrane</keyword>
<dbReference type="InterPro" id="IPR050514">
    <property type="entry name" value="WAP_four-disulfide_core"/>
</dbReference>
<feature type="domain" description="WAP" evidence="9">
    <location>
        <begin position="1061"/>
        <end position="1115"/>
    </location>
</feature>
<evidence type="ECO:0000259" key="7">
    <source>
        <dbReference type="PROSITE" id="PS51162"/>
    </source>
</evidence>
<keyword evidence="4" id="KW-1133">Transmembrane helix</keyword>
<dbReference type="SUPFAM" id="SSF57262">
    <property type="entry name" value="Leech antihemostatic proteins"/>
    <property type="match status" value="2"/>
</dbReference>
<dbReference type="InterPro" id="IPR036880">
    <property type="entry name" value="Kunitz_BPTI_sf"/>
</dbReference>
<dbReference type="InterPro" id="IPR002223">
    <property type="entry name" value="Kunitz_BPTI"/>
</dbReference>
<feature type="domain" description="Thyroglobulin type-1" evidence="7">
    <location>
        <begin position="883"/>
        <end position="943"/>
    </location>
</feature>
<dbReference type="InterPro" id="IPR028150">
    <property type="entry name" value="Lustrin_cystein"/>
</dbReference>
<feature type="domain" description="Thyroglobulin type-1" evidence="7">
    <location>
        <begin position="1743"/>
        <end position="1812"/>
    </location>
</feature>
<dbReference type="Pfam" id="PF00095">
    <property type="entry name" value="WAP"/>
    <property type="match status" value="10"/>
</dbReference>
<dbReference type="Pfam" id="PF00086">
    <property type="entry name" value="Thyroglobulin_1"/>
    <property type="match status" value="5"/>
</dbReference>
<feature type="domain" description="WAP" evidence="9">
    <location>
        <begin position="754"/>
        <end position="806"/>
    </location>
</feature>
<feature type="disulfide bond" evidence="2">
    <location>
        <begin position="1533"/>
        <end position="1540"/>
    </location>
</feature>
<feature type="chain" id="PRO_5028985620" evidence="5">
    <location>
        <begin position="20"/>
        <end position="2312"/>
    </location>
</feature>
<feature type="domain" description="Antistasin-like" evidence="8">
    <location>
        <begin position="635"/>
        <end position="660"/>
    </location>
</feature>
<reference evidence="11" key="2">
    <citation type="submission" date="2020-10" db="UniProtKB">
        <authorList>
            <consortium name="WormBaseParasite"/>
        </authorList>
    </citation>
    <scope>IDENTIFICATION</scope>
</reference>
<feature type="domain" description="Antistasin-like" evidence="8">
    <location>
        <begin position="1250"/>
        <end position="1275"/>
    </location>
</feature>
<dbReference type="PRINTS" id="PR00759">
    <property type="entry name" value="BASICPTASE"/>
</dbReference>
<feature type="transmembrane region" description="Helical" evidence="4">
    <location>
        <begin position="2173"/>
        <end position="2200"/>
    </location>
</feature>
<dbReference type="PANTHER" id="PTHR19441:SF95">
    <property type="entry name" value="PERLWAPIN ISOFORM X1"/>
    <property type="match status" value="1"/>
</dbReference>
<protein>
    <submittedName>
        <fullName evidence="11">WAP domain-containing protein</fullName>
    </submittedName>
</protein>
<feature type="signal peptide" evidence="5">
    <location>
        <begin position="1"/>
        <end position="19"/>
    </location>
</feature>
<dbReference type="GO" id="GO:0005615">
    <property type="term" value="C:extracellular space"/>
    <property type="evidence" value="ECO:0007669"/>
    <property type="project" value="TreeGrafter"/>
</dbReference>
<dbReference type="Proteomes" id="UP000492821">
    <property type="component" value="Unassembled WGS sequence"/>
</dbReference>
<evidence type="ECO:0000259" key="8">
    <source>
        <dbReference type="PROSITE" id="PS51252"/>
    </source>
</evidence>
<dbReference type="PROSITE" id="PS50279">
    <property type="entry name" value="BPTI_KUNITZ_2"/>
    <property type="match status" value="1"/>
</dbReference>
<dbReference type="InterPro" id="IPR036857">
    <property type="entry name" value="Thyroglobulin_1_sf"/>
</dbReference>
<dbReference type="Pfam" id="PF02822">
    <property type="entry name" value="Antistasin"/>
    <property type="match status" value="3"/>
</dbReference>
<dbReference type="SMART" id="SM00217">
    <property type="entry name" value="WAP"/>
    <property type="match status" value="10"/>
</dbReference>
<feature type="domain" description="Thyroglobulin type-1" evidence="7">
    <location>
        <begin position="1171"/>
        <end position="1244"/>
    </location>
</feature>
<dbReference type="CDD" id="cd00199">
    <property type="entry name" value="WAP"/>
    <property type="match status" value="1"/>
</dbReference>
<keyword evidence="1 2" id="KW-1015">Disulfide bond</keyword>
<accession>A0A7E4UXH3</accession>
<evidence type="ECO:0000259" key="6">
    <source>
        <dbReference type="PROSITE" id="PS50279"/>
    </source>
</evidence>
<keyword evidence="5" id="KW-0732">Signal</keyword>
<dbReference type="InterPro" id="IPR011061">
    <property type="entry name" value="Hirudin/antistatin"/>
</dbReference>
<feature type="domain" description="Thyroglobulin type-1" evidence="7">
    <location>
        <begin position="566"/>
        <end position="627"/>
    </location>
</feature>
<dbReference type="CDD" id="cd00109">
    <property type="entry name" value="Kunitz-type"/>
    <property type="match status" value="1"/>
</dbReference>
<feature type="disulfide bond" evidence="2">
    <location>
        <begin position="1224"/>
        <end position="1244"/>
    </location>
</feature>
<feature type="domain" description="WAP" evidence="9">
    <location>
        <begin position="516"/>
        <end position="564"/>
    </location>
</feature>
<dbReference type="Pfam" id="PF00014">
    <property type="entry name" value="Kunitz_BPTI"/>
    <property type="match status" value="1"/>
</dbReference>
<evidence type="ECO:0000256" key="1">
    <source>
        <dbReference type="ARBA" id="ARBA00023157"/>
    </source>
</evidence>
<dbReference type="PROSITE" id="PS51252">
    <property type="entry name" value="ANTISTASIN"/>
    <property type="match status" value="3"/>
</dbReference>
<evidence type="ECO:0000256" key="4">
    <source>
        <dbReference type="SAM" id="Phobius"/>
    </source>
</evidence>
<keyword evidence="4" id="KW-0472">Membrane</keyword>
<feature type="domain" description="WAP" evidence="9">
    <location>
        <begin position="1443"/>
        <end position="1490"/>
    </location>
</feature>
<dbReference type="GO" id="GO:0004867">
    <property type="term" value="F:serine-type endopeptidase inhibitor activity"/>
    <property type="evidence" value="ECO:0007669"/>
    <property type="project" value="InterPro"/>
</dbReference>
<feature type="domain" description="WAP" evidence="9">
    <location>
        <begin position="441"/>
        <end position="488"/>
    </location>
</feature>
<name>A0A7E4UXH3_PANRE</name>